<dbReference type="AlphaFoldDB" id="A0A938B488"/>
<dbReference type="PROSITE" id="PS00837">
    <property type="entry name" value="ALADH_PNT_2"/>
    <property type="match status" value="1"/>
</dbReference>
<evidence type="ECO:0000256" key="10">
    <source>
        <dbReference type="RuleBase" id="RU003691"/>
    </source>
</evidence>
<keyword evidence="8" id="KW-0547">Nucleotide-binding</keyword>
<protein>
    <submittedName>
        <fullName evidence="13">Mercuric reductase</fullName>
    </submittedName>
</protein>
<dbReference type="Pfam" id="PF07992">
    <property type="entry name" value="Pyr_redox_2"/>
    <property type="match status" value="1"/>
</dbReference>
<keyword evidence="2 10" id="KW-0285">Flavoprotein</keyword>
<dbReference type="PROSITE" id="PS00076">
    <property type="entry name" value="PYRIDINE_REDOX_1"/>
    <property type="match status" value="1"/>
</dbReference>
<dbReference type="Gene3D" id="3.50.50.60">
    <property type="entry name" value="FAD/NAD(P)-binding domain"/>
    <property type="match status" value="2"/>
</dbReference>
<feature type="binding site" evidence="8">
    <location>
        <position position="83"/>
    </location>
    <ligand>
        <name>FAD</name>
        <dbReference type="ChEBI" id="CHEBI:57692"/>
    </ligand>
</feature>
<feature type="binding site" evidence="8">
    <location>
        <begin position="172"/>
        <end position="174"/>
    </location>
    <ligand>
        <name>FAD</name>
        <dbReference type="ChEBI" id="CHEBI:57692"/>
    </ligand>
</feature>
<evidence type="ECO:0000313" key="13">
    <source>
        <dbReference type="EMBL" id="MBM3224430.1"/>
    </source>
</evidence>
<dbReference type="SUPFAM" id="SSF55424">
    <property type="entry name" value="FAD/NAD-linked reductases, dimerisation (C-terminal) domain"/>
    <property type="match status" value="1"/>
</dbReference>
<sequence>MPVMSPLAVLPEDTHNARLLLHTHPADWRNPVPRNPYNLVVVGAGPAGLIAAAGAAGLGARVALVERRLMGGDCLNYGCVPSKALLRCATALADVRDASHYGMHTADLPQADFGAIMERLRRLRADLSAHDAVQRFADLGVDVFLGHGQFTGPRQLDVAGQTLTFARAVIATGSHAGVPPIPGLAESGYLTNETIFALTERPTRLGVIGGGPIGCELAQAFQRLGSEVTLLEADTHLLPREDAEAAAIVQQALCTDGVQVLVGAKVAAVETQGARKIVRYTDATGQPNAVELDALLVATGRVPNVEHLGLEAAGVTYDRRLGVQVDDRLRTTNPRIFAAGDVSSRYQFTHAADALARLVLANALFFGRQKASALTIPWCTYTDPQIAHVGLTAAQAAAAGIAVTTFTQPLQDVDRAVLDGETAGFARVHVRQGTTTIVGATIVARHAGEMIGLYTTLMTHRLGLNALTRVIQPYPTQAEAVRKTGDLYNRTRLTPFVKQLMSRWLAWQRGR</sequence>
<dbReference type="InterPro" id="IPR036188">
    <property type="entry name" value="FAD/NAD-bd_sf"/>
</dbReference>
<dbReference type="InterPro" id="IPR023753">
    <property type="entry name" value="FAD/NAD-binding_dom"/>
</dbReference>
<dbReference type="InterPro" id="IPR001100">
    <property type="entry name" value="Pyr_nuc-diS_OxRdtase"/>
</dbReference>
<feature type="binding site" evidence="8">
    <location>
        <position position="232"/>
    </location>
    <ligand>
        <name>NAD(+)</name>
        <dbReference type="ChEBI" id="CHEBI:57540"/>
    </ligand>
</feature>
<dbReference type="Gene3D" id="3.30.390.30">
    <property type="match status" value="1"/>
</dbReference>
<dbReference type="PRINTS" id="PR00411">
    <property type="entry name" value="PNDRDTASEI"/>
</dbReference>
<comment type="cofactor">
    <cofactor evidence="8">
        <name>FAD</name>
        <dbReference type="ChEBI" id="CHEBI:57692"/>
    </cofactor>
    <text evidence="8">Binds 1 FAD per subunit.</text>
</comment>
<feature type="binding site" evidence="8">
    <location>
        <position position="300"/>
    </location>
    <ligand>
        <name>NAD(+)</name>
        <dbReference type="ChEBI" id="CHEBI:57540"/>
    </ligand>
</feature>
<dbReference type="InterPro" id="IPR004099">
    <property type="entry name" value="Pyr_nucl-diS_OxRdtase_dimer"/>
</dbReference>
<evidence type="ECO:0000256" key="7">
    <source>
        <dbReference type="ARBA" id="ARBA00023284"/>
    </source>
</evidence>
<proteinExistence type="inferred from homology"/>
<dbReference type="Pfam" id="PF02852">
    <property type="entry name" value="Pyr_redox_dim"/>
    <property type="match status" value="1"/>
</dbReference>
<evidence type="ECO:0000256" key="8">
    <source>
        <dbReference type="PIRSR" id="PIRSR000350-3"/>
    </source>
</evidence>
<dbReference type="FunFam" id="3.50.50.60:FF:000379">
    <property type="entry name" value="Mercuric reductase"/>
    <property type="match status" value="1"/>
</dbReference>
<evidence type="ECO:0000256" key="1">
    <source>
        <dbReference type="ARBA" id="ARBA00007532"/>
    </source>
</evidence>
<dbReference type="PANTHER" id="PTHR43014:SF2">
    <property type="entry name" value="MERCURIC REDUCTASE"/>
    <property type="match status" value="1"/>
</dbReference>
<evidence type="ECO:0000256" key="9">
    <source>
        <dbReference type="PIRSR" id="PIRSR000350-4"/>
    </source>
</evidence>
<dbReference type="Proteomes" id="UP000712673">
    <property type="component" value="Unassembled WGS sequence"/>
</dbReference>
<gene>
    <name evidence="13" type="ORF">FJZ47_11595</name>
</gene>
<dbReference type="SUPFAM" id="SSF51905">
    <property type="entry name" value="FAD/NAD(P)-binding domain"/>
    <property type="match status" value="1"/>
</dbReference>
<comment type="similarity">
    <text evidence="1 10">Belongs to the class-I pyridine nucleotide-disulfide oxidoreductase family.</text>
</comment>
<comment type="caution">
    <text evidence="13">The sequence shown here is derived from an EMBL/GenBank/DDBJ whole genome shotgun (WGS) entry which is preliminary data.</text>
</comment>
<name>A0A938B488_UNCTE</name>
<keyword evidence="3 8" id="KW-0274">FAD</keyword>
<feature type="binding site" evidence="8">
    <location>
        <position position="148"/>
    </location>
    <ligand>
        <name>FAD</name>
        <dbReference type="ChEBI" id="CHEBI:57692"/>
    </ligand>
</feature>
<evidence type="ECO:0000256" key="2">
    <source>
        <dbReference type="ARBA" id="ARBA00022630"/>
    </source>
</evidence>
<dbReference type="GO" id="GO:0016668">
    <property type="term" value="F:oxidoreductase activity, acting on a sulfur group of donors, NAD(P) as acceptor"/>
    <property type="evidence" value="ECO:0007669"/>
    <property type="project" value="InterPro"/>
</dbReference>
<keyword evidence="8" id="KW-0520">NAD</keyword>
<evidence type="ECO:0000259" key="11">
    <source>
        <dbReference type="Pfam" id="PF02852"/>
    </source>
</evidence>
<evidence type="ECO:0000259" key="12">
    <source>
        <dbReference type="Pfam" id="PF07992"/>
    </source>
</evidence>
<evidence type="ECO:0000256" key="4">
    <source>
        <dbReference type="ARBA" id="ARBA00022857"/>
    </source>
</evidence>
<feature type="binding site" evidence="8">
    <location>
        <position position="341"/>
    </location>
    <ligand>
        <name>FAD</name>
        <dbReference type="ChEBI" id="CHEBI:57692"/>
    </ligand>
</feature>
<keyword evidence="7 10" id="KW-0676">Redox-active center</keyword>
<evidence type="ECO:0000256" key="3">
    <source>
        <dbReference type="ARBA" id="ARBA00022827"/>
    </source>
</evidence>
<feature type="domain" description="Pyridine nucleotide-disulphide oxidoreductase dimerisation" evidence="11">
    <location>
        <begin position="376"/>
        <end position="483"/>
    </location>
</feature>
<reference evidence="13" key="1">
    <citation type="submission" date="2019-03" db="EMBL/GenBank/DDBJ databases">
        <title>Lake Tanganyika Metagenome-Assembled Genomes (MAGs).</title>
        <authorList>
            <person name="Tran P."/>
        </authorList>
    </citation>
    <scope>NUCLEOTIDE SEQUENCE</scope>
    <source>
        <strain evidence="13">K_DeepCast_65m_m2_066</strain>
    </source>
</reference>
<feature type="binding site" evidence="8">
    <location>
        <begin position="209"/>
        <end position="216"/>
    </location>
    <ligand>
        <name>NAD(+)</name>
        <dbReference type="ChEBI" id="CHEBI:57540"/>
    </ligand>
</feature>
<dbReference type="InterPro" id="IPR012999">
    <property type="entry name" value="Pyr_OxRdtase_I_AS"/>
</dbReference>
<accession>A0A938B488</accession>
<feature type="domain" description="FAD/NAD(P)-binding" evidence="12">
    <location>
        <begin position="37"/>
        <end position="352"/>
    </location>
</feature>
<dbReference type="PIRSF" id="PIRSF000350">
    <property type="entry name" value="Mercury_reductase_MerA"/>
    <property type="match status" value="1"/>
</dbReference>
<organism evidence="13 14">
    <name type="scientific">Tectimicrobiota bacterium</name>
    <dbReference type="NCBI Taxonomy" id="2528274"/>
    <lineage>
        <taxon>Bacteria</taxon>
        <taxon>Pseudomonadati</taxon>
        <taxon>Nitrospinota/Tectimicrobiota group</taxon>
        <taxon>Candidatus Tectimicrobiota</taxon>
    </lineage>
</organism>
<evidence type="ECO:0000313" key="14">
    <source>
        <dbReference type="Proteomes" id="UP000712673"/>
    </source>
</evidence>
<keyword evidence="4" id="KW-0521">NADP</keyword>
<dbReference type="PRINTS" id="PR00368">
    <property type="entry name" value="FADPNR"/>
</dbReference>
<feature type="disulfide bond" description="Redox-active" evidence="9">
    <location>
        <begin position="74"/>
        <end position="79"/>
    </location>
</feature>
<dbReference type="NCBIfam" id="NF004991">
    <property type="entry name" value="PRK06370.1-3"/>
    <property type="match status" value="1"/>
</dbReference>
<dbReference type="InterPro" id="IPR008143">
    <property type="entry name" value="Ala_DH/PNT_CS2"/>
</dbReference>
<keyword evidence="5 10" id="KW-0560">Oxidoreductase</keyword>
<dbReference type="FunFam" id="3.30.390.30:FF:000001">
    <property type="entry name" value="Dihydrolipoyl dehydrogenase"/>
    <property type="match status" value="1"/>
</dbReference>
<dbReference type="PANTHER" id="PTHR43014">
    <property type="entry name" value="MERCURIC REDUCTASE"/>
    <property type="match status" value="1"/>
</dbReference>
<dbReference type="GO" id="GO:0003955">
    <property type="term" value="F:NAD(P)H dehydrogenase (quinone) activity"/>
    <property type="evidence" value="ECO:0007669"/>
    <property type="project" value="TreeGrafter"/>
</dbReference>
<dbReference type="InterPro" id="IPR016156">
    <property type="entry name" value="FAD/NAD-linked_Rdtase_dimer_sf"/>
</dbReference>
<dbReference type="EMBL" id="VGLS01000325">
    <property type="protein sequence ID" value="MBM3224430.1"/>
    <property type="molecule type" value="Genomic_DNA"/>
</dbReference>
<evidence type="ECO:0000256" key="6">
    <source>
        <dbReference type="ARBA" id="ARBA00023157"/>
    </source>
</evidence>
<evidence type="ECO:0000256" key="5">
    <source>
        <dbReference type="ARBA" id="ARBA00023002"/>
    </source>
</evidence>
<dbReference type="GO" id="GO:0050660">
    <property type="term" value="F:flavin adenine dinucleotide binding"/>
    <property type="evidence" value="ECO:0007669"/>
    <property type="project" value="TreeGrafter"/>
</dbReference>
<keyword evidence="6" id="KW-1015">Disulfide bond</keyword>